<feature type="compositionally biased region" description="Basic residues" evidence="1">
    <location>
        <begin position="16"/>
        <end position="29"/>
    </location>
</feature>
<feature type="non-terminal residue" evidence="2">
    <location>
        <position position="1"/>
    </location>
</feature>
<sequence>KKNMVEHAASSSKSNPKGKGKGNNAKKSKGKAEYLAPNVGTVRQKFQGLCYNCDQPGHRFVNYKMSKR</sequence>
<accession>A0A699VJE6</accession>
<feature type="region of interest" description="Disordered" evidence="1">
    <location>
        <begin position="1"/>
        <end position="36"/>
    </location>
</feature>
<proteinExistence type="predicted"/>
<dbReference type="EMBL" id="BKCJ011434043">
    <property type="protein sequence ID" value="GFD33321.1"/>
    <property type="molecule type" value="Genomic_DNA"/>
</dbReference>
<name>A0A699VJE6_TANCI</name>
<reference evidence="2" key="1">
    <citation type="journal article" date="2019" name="Sci. Rep.">
        <title>Draft genome of Tanacetum cinerariifolium, the natural source of mosquito coil.</title>
        <authorList>
            <person name="Yamashiro T."/>
            <person name="Shiraishi A."/>
            <person name="Satake H."/>
            <person name="Nakayama K."/>
        </authorList>
    </citation>
    <scope>NUCLEOTIDE SEQUENCE</scope>
</reference>
<evidence type="ECO:0000256" key="1">
    <source>
        <dbReference type="SAM" id="MobiDB-lite"/>
    </source>
</evidence>
<comment type="caution">
    <text evidence="2">The sequence shown here is derived from an EMBL/GenBank/DDBJ whole genome shotgun (WGS) entry which is preliminary data.</text>
</comment>
<organism evidence="2">
    <name type="scientific">Tanacetum cinerariifolium</name>
    <name type="common">Dalmatian daisy</name>
    <name type="synonym">Chrysanthemum cinerariifolium</name>
    <dbReference type="NCBI Taxonomy" id="118510"/>
    <lineage>
        <taxon>Eukaryota</taxon>
        <taxon>Viridiplantae</taxon>
        <taxon>Streptophyta</taxon>
        <taxon>Embryophyta</taxon>
        <taxon>Tracheophyta</taxon>
        <taxon>Spermatophyta</taxon>
        <taxon>Magnoliopsida</taxon>
        <taxon>eudicotyledons</taxon>
        <taxon>Gunneridae</taxon>
        <taxon>Pentapetalae</taxon>
        <taxon>asterids</taxon>
        <taxon>campanulids</taxon>
        <taxon>Asterales</taxon>
        <taxon>Asteraceae</taxon>
        <taxon>Asteroideae</taxon>
        <taxon>Anthemideae</taxon>
        <taxon>Anthemidinae</taxon>
        <taxon>Tanacetum</taxon>
    </lineage>
</organism>
<evidence type="ECO:0000313" key="2">
    <source>
        <dbReference type="EMBL" id="GFD33321.1"/>
    </source>
</evidence>
<protein>
    <recommendedName>
        <fullName evidence="3">CCHC-type domain-containing protein</fullName>
    </recommendedName>
</protein>
<feature type="non-terminal residue" evidence="2">
    <location>
        <position position="68"/>
    </location>
</feature>
<evidence type="ECO:0008006" key="3">
    <source>
        <dbReference type="Google" id="ProtNLM"/>
    </source>
</evidence>
<gene>
    <name evidence="2" type="ORF">Tci_905290</name>
</gene>
<dbReference type="AlphaFoldDB" id="A0A699VJE6"/>